<keyword evidence="4" id="KW-0276">Fatty acid metabolism</keyword>
<dbReference type="Pfam" id="PF00550">
    <property type="entry name" value="PP-binding"/>
    <property type="match status" value="1"/>
</dbReference>
<dbReference type="InterPro" id="IPR003231">
    <property type="entry name" value="ACP"/>
</dbReference>
<dbReference type="GO" id="GO:0000035">
    <property type="term" value="F:acyl binding"/>
    <property type="evidence" value="ECO:0007669"/>
    <property type="project" value="TreeGrafter"/>
</dbReference>
<dbReference type="InterPro" id="IPR036736">
    <property type="entry name" value="ACP-like_sf"/>
</dbReference>
<evidence type="ECO:0000256" key="6">
    <source>
        <dbReference type="ARBA" id="ARBA00023160"/>
    </source>
</evidence>
<dbReference type="Proteomes" id="UP000305929">
    <property type="component" value="Unassembled WGS sequence"/>
</dbReference>
<evidence type="ECO:0000256" key="1">
    <source>
        <dbReference type="ARBA" id="ARBA00022450"/>
    </source>
</evidence>
<gene>
    <name evidence="8" type="ORF">E4U91_34770</name>
</gene>
<dbReference type="GO" id="GO:0000036">
    <property type="term" value="F:acyl carrier activity"/>
    <property type="evidence" value="ECO:0007669"/>
    <property type="project" value="TreeGrafter"/>
</dbReference>
<organism evidence="8 9">
    <name type="scientific">Streptomyces lasalocidi</name>
    <name type="common">Streptomyces lasaliensis</name>
    <dbReference type="NCBI Taxonomy" id="324833"/>
    <lineage>
        <taxon>Bacteria</taxon>
        <taxon>Bacillati</taxon>
        <taxon>Actinomycetota</taxon>
        <taxon>Actinomycetes</taxon>
        <taxon>Kitasatosporales</taxon>
        <taxon>Streptomycetaceae</taxon>
        <taxon>Streptomyces</taxon>
    </lineage>
</organism>
<name>A0A4U5WQZ7_STRLS</name>
<dbReference type="InterPro" id="IPR006162">
    <property type="entry name" value="Ppantetheine_attach_site"/>
</dbReference>
<evidence type="ECO:0000256" key="2">
    <source>
        <dbReference type="ARBA" id="ARBA00022516"/>
    </source>
</evidence>
<feature type="domain" description="Carrier" evidence="7">
    <location>
        <begin position="9"/>
        <end position="87"/>
    </location>
</feature>
<evidence type="ECO:0000256" key="5">
    <source>
        <dbReference type="ARBA" id="ARBA00023098"/>
    </source>
</evidence>
<dbReference type="InterPro" id="IPR009081">
    <property type="entry name" value="PP-bd_ACP"/>
</dbReference>
<dbReference type="PROSITE" id="PS50075">
    <property type="entry name" value="CARRIER"/>
    <property type="match status" value="1"/>
</dbReference>
<keyword evidence="6" id="KW-0275">Fatty acid biosynthesis</keyword>
<evidence type="ECO:0000256" key="3">
    <source>
        <dbReference type="ARBA" id="ARBA00022553"/>
    </source>
</evidence>
<proteinExistence type="predicted"/>
<keyword evidence="9" id="KW-1185">Reference proteome</keyword>
<dbReference type="AlphaFoldDB" id="A0A4U5WQZ7"/>
<dbReference type="GO" id="GO:0005829">
    <property type="term" value="C:cytosol"/>
    <property type="evidence" value="ECO:0007669"/>
    <property type="project" value="TreeGrafter"/>
</dbReference>
<reference evidence="8 9" key="1">
    <citation type="submission" date="2019-04" db="EMBL/GenBank/DDBJ databases">
        <title>Streptomyces lasaliensis sp. nov., an Actinomycete isolated from soil which produces the polyether antibiotic lasalocid.</title>
        <authorList>
            <person name="Erwin G."/>
            <person name="Haber C."/>
        </authorList>
    </citation>
    <scope>NUCLEOTIDE SEQUENCE [LARGE SCALE GENOMIC DNA]</scope>
    <source>
        <strain evidence="8 9">X-537</strain>
    </source>
</reference>
<dbReference type="RefSeq" id="WP_137310481.1">
    <property type="nucleotide sequence ID" value="NZ_SZNQ01000001.1"/>
</dbReference>
<keyword evidence="2" id="KW-0444">Lipid biosynthesis</keyword>
<keyword evidence="5" id="KW-0443">Lipid metabolism</keyword>
<evidence type="ECO:0000256" key="4">
    <source>
        <dbReference type="ARBA" id="ARBA00022832"/>
    </source>
</evidence>
<dbReference type="GO" id="GO:0016020">
    <property type="term" value="C:membrane"/>
    <property type="evidence" value="ECO:0007669"/>
    <property type="project" value="GOC"/>
</dbReference>
<sequence>MTTAEAPAPGTSAVLEQISATIRDAVAETDAPITLDAALGADLGIDSMSVVEILVQIEKRFGFQLQDAEVTGITTVRDILDAVLRRQ</sequence>
<dbReference type="OrthoDB" id="9804551at2"/>
<dbReference type="PROSITE" id="PS00012">
    <property type="entry name" value="PHOSPHOPANTETHEINE"/>
    <property type="match status" value="1"/>
</dbReference>
<evidence type="ECO:0000259" key="7">
    <source>
        <dbReference type="PROSITE" id="PS50075"/>
    </source>
</evidence>
<dbReference type="PANTHER" id="PTHR20863">
    <property type="entry name" value="ACYL CARRIER PROTEIN"/>
    <property type="match status" value="1"/>
</dbReference>
<accession>A0A4U5WQZ7</accession>
<keyword evidence="1" id="KW-0596">Phosphopantetheine</keyword>
<comment type="caution">
    <text evidence="8">The sequence shown here is derived from an EMBL/GenBank/DDBJ whole genome shotgun (WGS) entry which is preliminary data.</text>
</comment>
<evidence type="ECO:0000313" key="8">
    <source>
        <dbReference type="EMBL" id="TKT04659.1"/>
    </source>
</evidence>
<dbReference type="GO" id="GO:0009245">
    <property type="term" value="P:lipid A biosynthetic process"/>
    <property type="evidence" value="ECO:0007669"/>
    <property type="project" value="TreeGrafter"/>
</dbReference>
<evidence type="ECO:0000313" key="9">
    <source>
        <dbReference type="Proteomes" id="UP000305929"/>
    </source>
</evidence>
<protein>
    <submittedName>
        <fullName evidence="8">Acyl carrier protein</fullName>
    </submittedName>
</protein>
<dbReference type="Gene3D" id="1.10.1200.10">
    <property type="entry name" value="ACP-like"/>
    <property type="match status" value="1"/>
</dbReference>
<dbReference type="SUPFAM" id="SSF47336">
    <property type="entry name" value="ACP-like"/>
    <property type="match status" value="1"/>
</dbReference>
<keyword evidence="3" id="KW-0597">Phosphoprotein</keyword>
<dbReference type="EMBL" id="SZNQ01000001">
    <property type="protein sequence ID" value="TKT04659.1"/>
    <property type="molecule type" value="Genomic_DNA"/>
</dbReference>
<dbReference type="PANTHER" id="PTHR20863:SF76">
    <property type="entry name" value="CARRIER DOMAIN-CONTAINING PROTEIN"/>
    <property type="match status" value="1"/>
</dbReference>